<evidence type="ECO:0000313" key="2">
    <source>
        <dbReference type="Proteomes" id="UP000289691"/>
    </source>
</evidence>
<sequence length="87" mass="10063">MTDTERHWQRRRDLEGGKELGVWLLTDGRSVERELYVESHEYRGGAIDLYTYADGDWIHEGEFEAVTDAFAAARRALEKSDYPLVDA</sequence>
<dbReference type="AlphaFoldDB" id="A0A498L5L1"/>
<comment type="caution">
    <text evidence="1">The sequence shown here is derived from an EMBL/GenBank/DDBJ whole genome shotgun (WGS) entry which is preliminary data.</text>
</comment>
<proteinExistence type="predicted"/>
<evidence type="ECO:0000313" key="1">
    <source>
        <dbReference type="EMBL" id="RXK50577.1"/>
    </source>
</evidence>
<accession>A0A498L5L1</accession>
<organism evidence="1 2">
    <name type="scientific">Halorientalis pallida</name>
    <dbReference type="NCBI Taxonomy" id="2479928"/>
    <lineage>
        <taxon>Archaea</taxon>
        <taxon>Methanobacteriati</taxon>
        <taxon>Methanobacteriota</taxon>
        <taxon>Stenosarchaea group</taxon>
        <taxon>Halobacteria</taxon>
        <taxon>Halobacteriales</taxon>
        <taxon>Haloarculaceae</taxon>
        <taxon>Halorientalis</taxon>
    </lineage>
</organism>
<dbReference type="Proteomes" id="UP000289691">
    <property type="component" value="Unassembled WGS sequence"/>
</dbReference>
<reference evidence="1 2" key="1">
    <citation type="submission" date="2019-01" db="EMBL/GenBank/DDBJ databases">
        <title>Halorientalis sp. F13-25 a new haloarchaeum isolated from hypersaline water.</title>
        <authorList>
            <person name="Ana D.-V."/>
            <person name="Cristina S.-P."/>
            <person name="Antonio V."/>
        </authorList>
    </citation>
    <scope>NUCLEOTIDE SEQUENCE [LARGE SCALE GENOMIC DNA]</scope>
    <source>
        <strain evidence="1 2">F13-25</strain>
    </source>
</reference>
<name>A0A498L5L1_9EURY</name>
<keyword evidence="2" id="KW-1185">Reference proteome</keyword>
<dbReference type="RefSeq" id="WP_129068537.1">
    <property type="nucleotide sequence ID" value="NZ_RDFA01000002.1"/>
</dbReference>
<protein>
    <submittedName>
        <fullName evidence="1">Uncharacterized protein</fullName>
    </submittedName>
</protein>
<dbReference type="EMBL" id="RDFA01000002">
    <property type="protein sequence ID" value="RXK50577.1"/>
    <property type="molecule type" value="Genomic_DNA"/>
</dbReference>
<gene>
    <name evidence="1" type="ORF">EAF64_08500</name>
</gene>
<dbReference type="OrthoDB" id="179543at2157"/>